<dbReference type="SUPFAM" id="SSF51230">
    <property type="entry name" value="Single hybrid motif"/>
    <property type="match status" value="1"/>
</dbReference>
<organism evidence="5 6">
    <name type="scientific">Brumimicrobium aurantiacum</name>
    <dbReference type="NCBI Taxonomy" id="1737063"/>
    <lineage>
        <taxon>Bacteria</taxon>
        <taxon>Pseudomonadati</taxon>
        <taxon>Bacteroidota</taxon>
        <taxon>Flavobacteriia</taxon>
        <taxon>Flavobacteriales</taxon>
        <taxon>Crocinitomicaceae</taxon>
        <taxon>Brumimicrobium</taxon>
    </lineage>
</organism>
<keyword evidence="6" id="KW-1185">Reference proteome</keyword>
<keyword evidence="4" id="KW-1133">Transmembrane helix</keyword>
<feature type="coiled-coil region" evidence="3">
    <location>
        <begin position="115"/>
        <end position="167"/>
    </location>
</feature>
<keyword evidence="4" id="KW-0472">Membrane</keyword>
<keyword evidence="2 3" id="KW-0175">Coiled coil</keyword>
<evidence type="ECO:0000313" key="5">
    <source>
        <dbReference type="EMBL" id="RFC53550.1"/>
    </source>
</evidence>
<reference evidence="5 6" key="1">
    <citation type="submission" date="2018-08" db="EMBL/GenBank/DDBJ databases">
        <title>The draft genome squence of Brumimicrobium sp. N62.</title>
        <authorList>
            <person name="Du Z.-J."/>
            <person name="Luo H.-R."/>
        </authorList>
    </citation>
    <scope>NUCLEOTIDE SEQUENCE [LARGE SCALE GENOMIC DNA]</scope>
    <source>
        <strain evidence="5 6">N62</strain>
    </source>
</reference>
<dbReference type="Proteomes" id="UP000257127">
    <property type="component" value="Unassembled WGS sequence"/>
</dbReference>
<evidence type="ECO:0000256" key="3">
    <source>
        <dbReference type="SAM" id="Coils"/>
    </source>
</evidence>
<dbReference type="RefSeq" id="WP_116881609.1">
    <property type="nucleotide sequence ID" value="NZ_QURB01000008.1"/>
</dbReference>
<comment type="subcellular location">
    <subcellularLocation>
        <location evidence="1">Cell envelope</location>
    </subcellularLocation>
</comment>
<evidence type="ECO:0000256" key="1">
    <source>
        <dbReference type="ARBA" id="ARBA00004196"/>
    </source>
</evidence>
<dbReference type="PRINTS" id="PR01490">
    <property type="entry name" value="RTXTOXIND"/>
</dbReference>
<keyword evidence="4" id="KW-0812">Transmembrane</keyword>
<dbReference type="EMBL" id="QURB01000008">
    <property type="protein sequence ID" value="RFC53550.1"/>
    <property type="molecule type" value="Genomic_DNA"/>
</dbReference>
<feature type="transmembrane region" description="Helical" evidence="4">
    <location>
        <begin position="32"/>
        <end position="52"/>
    </location>
</feature>
<protein>
    <submittedName>
        <fullName evidence="5">HlyD family efflux transporter periplasmic adaptor subunit</fullName>
    </submittedName>
</protein>
<dbReference type="PANTHER" id="PTHR32347">
    <property type="entry name" value="EFFLUX SYSTEM COMPONENT YKNX-RELATED"/>
    <property type="match status" value="1"/>
</dbReference>
<sequence length="455" mass="51428">MLNISKTTISRKIDKAKFSSLKKTEGRLAHKILPRILISLLILFIIFLFVPWTQNIRATGKVNTLNPAQRPQMLNSVIPGRVEEWYVQEGEFVKKGDTILKISEVKSNYFDPELLDRAKEQVSAKEGAVEAYKEKVEALDNQANALKNMLQLRLEQGQNKLKQARLKVASDSIDLVAFKINQETAKQQLDRFEKLYDEGLKSKTDLENRNLKYQEALAKKVAVENKLLTSRNELINAKIELASIRTEYENTIAKVNADKSTAQSNQFDAEGQVAKLQNQYMNYSVRQGMYFVTAPQDGYVTQATTSGIGELIKEGQQIVSIMPADYQLAVEMLVRPLDLPLIKKGQPVRIQFDGWPALVFSGWPNTSYGTYAGEVFAIDNFANNQGLFRVLVIPDDDGYPWPDEIRVGGGANSMLLLNDVPVWYELWRQFNGFPPDYYKSQATKNKAGTSNQKAN</sequence>
<comment type="caution">
    <text evidence="5">The sequence shown here is derived from an EMBL/GenBank/DDBJ whole genome shotgun (WGS) entry which is preliminary data.</text>
</comment>
<dbReference type="OrthoDB" id="9760528at2"/>
<gene>
    <name evidence="5" type="ORF">DXU93_12355</name>
</gene>
<dbReference type="Gene3D" id="2.40.50.100">
    <property type="match status" value="1"/>
</dbReference>
<dbReference type="InterPro" id="IPR050465">
    <property type="entry name" value="UPF0194_transport"/>
</dbReference>
<evidence type="ECO:0000313" key="6">
    <source>
        <dbReference type="Proteomes" id="UP000257127"/>
    </source>
</evidence>
<dbReference type="GO" id="GO:0030313">
    <property type="term" value="C:cell envelope"/>
    <property type="evidence" value="ECO:0007669"/>
    <property type="project" value="UniProtKB-SubCell"/>
</dbReference>
<dbReference type="PANTHER" id="PTHR32347:SF23">
    <property type="entry name" value="BLL5650 PROTEIN"/>
    <property type="match status" value="1"/>
</dbReference>
<accession>A0A3E1EVH9</accession>
<dbReference type="InterPro" id="IPR011053">
    <property type="entry name" value="Single_hybrid_motif"/>
</dbReference>
<proteinExistence type="predicted"/>
<name>A0A3E1EVH9_9FLAO</name>
<dbReference type="AlphaFoldDB" id="A0A3E1EVH9"/>
<evidence type="ECO:0000256" key="2">
    <source>
        <dbReference type="ARBA" id="ARBA00023054"/>
    </source>
</evidence>
<evidence type="ECO:0000256" key="4">
    <source>
        <dbReference type="SAM" id="Phobius"/>
    </source>
</evidence>